<keyword evidence="1" id="KW-0732">Signal</keyword>
<accession>A0ABP8K8X9</accession>
<dbReference type="PROSITE" id="PS51257">
    <property type="entry name" value="PROKAR_LIPOPROTEIN"/>
    <property type="match status" value="1"/>
</dbReference>
<evidence type="ECO:0000313" key="3">
    <source>
        <dbReference type="EMBL" id="GAA4402268.1"/>
    </source>
</evidence>
<name>A0ABP8K8X9_9MICO</name>
<evidence type="ECO:0000259" key="2">
    <source>
        <dbReference type="Pfam" id="PF04069"/>
    </source>
</evidence>
<evidence type="ECO:0000313" key="4">
    <source>
        <dbReference type="Proteomes" id="UP001500390"/>
    </source>
</evidence>
<organism evidence="3 4">
    <name type="scientific">Ornithinibacter aureus</name>
    <dbReference type="NCBI Taxonomy" id="622664"/>
    <lineage>
        <taxon>Bacteria</taxon>
        <taxon>Bacillati</taxon>
        <taxon>Actinomycetota</taxon>
        <taxon>Actinomycetes</taxon>
        <taxon>Micrococcales</taxon>
        <taxon>Intrasporangiaceae</taxon>
        <taxon>Ornithinibacter</taxon>
    </lineage>
</organism>
<dbReference type="InterPro" id="IPR007210">
    <property type="entry name" value="ABC_Gly_betaine_transp_sub-bd"/>
</dbReference>
<dbReference type="SUPFAM" id="SSF53850">
    <property type="entry name" value="Periplasmic binding protein-like II"/>
    <property type="match status" value="1"/>
</dbReference>
<proteinExistence type="predicted"/>
<dbReference type="Gene3D" id="3.40.190.10">
    <property type="entry name" value="Periplasmic binding protein-like II"/>
    <property type="match status" value="1"/>
</dbReference>
<feature type="domain" description="ABC-type glycine betaine transport system substrate-binding" evidence="2">
    <location>
        <begin position="44"/>
        <end position="300"/>
    </location>
</feature>
<dbReference type="Gene3D" id="3.40.190.120">
    <property type="entry name" value="Osmoprotection protein (prox), domain 2"/>
    <property type="match status" value="1"/>
</dbReference>
<feature type="signal peptide" evidence="1">
    <location>
        <begin position="1"/>
        <end position="20"/>
    </location>
</feature>
<dbReference type="RefSeq" id="WP_159902600.1">
    <property type="nucleotide sequence ID" value="NZ_BAABFX010000046.1"/>
</dbReference>
<feature type="chain" id="PRO_5047044006" evidence="1">
    <location>
        <begin position="21"/>
        <end position="305"/>
    </location>
</feature>
<sequence>MKRTTSAIALVAASILGLTACGSGSDPLTAETTAAATGGAGGEPIVVGGANFSESTLLAEIYAGALRAKGVDASTKLNIGSREIYLRALEDNSVQVFPEYTGALALYYDKTFTGTDADEVFAHVQKVLPDTLTVLDKSAAEDNDSIVVTAETASSKNLKTIEDLKAVAGDLALAAPPEFKERPQGIPGLESTYGVVFGSFRPLTGQGIVQALKNGQVGAANIFSTDPAIAANGLVALEDTKRLFGSQNIVPLVRADRADEVKDALNAVSAKLTTESIAEMLKKTDIDKADPKTVAEEFLTTNGLG</sequence>
<protein>
    <submittedName>
        <fullName evidence="3">ABC transporter substrate-binding protein</fullName>
    </submittedName>
</protein>
<dbReference type="CDD" id="cd13606">
    <property type="entry name" value="PBP2_ProX_like"/>
    <property type="match status" value="1"/>
</dbReference>
<comment type="caution">
    <text evidence="3">The sequence shown here is derived from an EMBL/GenBank/DDBJ whole genome shotgun (WGS) entry which is preliminary data.</text>
</comment>
<evidence type="ECO:0000256" key="1">
    <source>
        <dbReference type="SAM" id="SignalP"/>
    </source>
</evidence>
<dbReference type="EMBL" id="BAABFX010000046">
    <property type="protein sequence ID" value="GAA4402268.1"/>
    <property type="molecule type" value="Genomic_DNA"/>
</dbReference>
<dbReference type="Proteomes" id="UP001500390">
    <property type="component" value="Unassembled WGS sequence"/>
</dbReference>
<dbReference type="Pfam" id="PF04069">
    <property type="entry name" value="OpuAC"/>
    <property type="match status" value="1"/>
</dbReference>
<reference evidence="4" key="1">
    <citation type="journal article" date="2019" name="Int. J. Syst. Evol. Microbiol.">
        <title>The Global Catalogue of Microorganisms (GCM) 10K type strain sequencing project: providing services to taxonomists for standard genome sequencing and annotation.</title>
        <authorList>
            <consortium name="The Broad Institute Genomics Platform"/>
            <consortium name="The Broad Institute Genome Sequencing Center for Infectious Disease"/>
            <person name="Wu L."/>
            <person name="Ma J."/>
        </authorList>
    </citation>
    <scope>NUCLEOTIDE SEQUENCE [LARGE SCALE GENOMIC DNA]</scope>
    <source>
        <strain evidence="4">JCM 17738</strain>
    </source>
</reference>
<keyword evidence="4" id="KW-1185">Reference proteome</keyword>
<gene>
    <name evidence="3" type="ORF">GCM10023153_31250</name>
</gene>